<evidence type="ECO:0000313" key="1">
    <source>
        <dbReference type="EMBL" id="WXB17470.1"/>
    </source>
</evidence>
<accession>A0ABZ2M4M1</accession>
<gene>
    <name evidence="1" type="ORF">LZC94_09345</name>
</gene>
<keyword evidence="2" id="KW-1185">Reference proteome</keyword>
<proteinExistence type="predicted"/>
<reference evidence="1 2" key="1">
    <citation type="submission" date="2021-12" db="EMBL/GenBank/DDBJ databases">
        <title>Discovery of the Pendulisporaceae a myxobacterial family with distinct sporulation behavior and unique specialized metabolism.</title>
        <authorList>
            <person name="Garcia R."/>
            <person name="Popoff A."/>
            <person name="Bader C.D."/>
            <person name="Loehr J."/>
            <person name="Walesch S."/>
            <person name="Walt C."/>
            <person name="Boldt J."/>
            <person name="Bunk B."/>
            <person name="Haeckl F.J.F.P.J."/>
            <person name="Gunesch A.P."/>
            <person name="Birkelbach J."/>
            <person name="Nuebel U."/>
            <person name="Pietschmann T."/>
            <person name="Bach T."/>
            <person name="Mueller R."/>
        </authorList>
    </citation>
    <scope>NUCLEOTIDE SEQUENCE [LARGE SCALE GENOMIC DNA]</scope>
    <source>
        <strain evidence="1 2">MSr11954</strain>
    </source>
</reference>
<name>A0ABZ2M4M1_9BACT</name>
<dbReference type="RefSeq" id="WP_394827103.1">
    <property type="nucleotide sequence ID" value="NZ_CP089984.1"/>
</dbReference>
<dbReference type="Proteomes" id="UP001370348">
    <property type="component" value="Chromosome"/>
</dbReference>
<evidence type="ECO:0000313" key="2">
    <source>
        <dbReference type="Proteomes" id="UP001370348"/>
    </source>
</evidence>
<dbReference type="EMBL" id="CP089984">
    <property type="protein sequence ID" value="WXB17470.1"/>
    <property type="molecule type" value="Genomic_DNA"/>
</dbReference>
<protein>
    <submittedName>
        <fullName evidence="1">Uncharacterized protein</fullName>
    </submittedName>
</protein>
<organism evidence="1 2">
    <name type="scientific">Pendulispora albinea</name>
    <dbReference type="NCBI Taxonomy" id="2741071"/>
    <lineage>
        <taxon>Bacteria</taxon>
        <taxon>Pseudomonadati</taxon>
        <taxon>Myxococcota</taxon>
        <taxon>Myxococcia</taxon>
        <taxon>Myxococcales</taxon>
        <taxon>Sorangiineae</taxon>
        <taxon>Pendulisporaceae</taxon>
        <taxon>Pendulispora</taxon>
    </lineage>
</organism>
<sequence>MRTAAPQRNFTLPLEDRMRALIAGAPAYMRRKRFIEDIEDAIVRGLTQLERGEARRPETLRMRLERDLAKLNELIDLHNRYYPSEANLPMEPLTGAPVENGAPWTPLPRATMDALHARVQRSG</sequence>